<dbReference type="Proteomes" id="UP000736164">
    <property type="component" value="Unassembled WGS sequence"/>
</dbReference>
<dbReference type="SUPFAM" id="SSF57716">
    <property type="entry name" value="Glucocorticoid receptor-like (DNA-binding domain)"/>
    <property type="match status" value="1"/>
</dbReference>
<evidence type="ECO:0000256" key="14">
    <source>
        <dbReference type="SAM" id="Coils"/>
    </source>
</evidence>
<feature type="domain" description="SGS" evidence="15">
    <location>
        <begin position="249"/>
        <end position="326"/>
    </location>
</feature>
<dbReference type="GO" id="GO:1990904">
    <property type="term" value="C:ribonucleoprotein complex"/>
    <property type="evidence" value="ECO:0007669"/>
    <property type="project" value="UniProtKB-KW"/>
</dbReference>
<keyword evidence="14" id="KW-0175">Coiled coil</keyword>
<dbReference type="CDD" id="cd06468">
    <property type="entry name" value="p23_CacyBP"/>
    <property type="match status" value="1"/>
</dbReference>
<dbReference type="GO" id="GO:0007507">
    <property type="term" value="P:heart development"/>
    <property type="evidence" value="ECO:0007669"/>
    <property type="project" value="TreeGrafter"/>
</dbReference>
<evidence type="ECO:0000256" key="7">
    <source>
        <dbReference type="ARBA" id="ARBA00022786"/>
    </source>
</evidence>
<comment type="similarity">
    <text evidence="3">Belongs to the universal ribosomal protein uS14 family.</text>
</comment>
<dbReference type="Gene3D" id="1.10.287.1480">
    <property type="match status" value="1"/>
</dbReference>
<evidence type="ECO:0000256" key="13">
    <source>
        <dbReference type="ARBA" id="ARBA00083755"/>
    </source>
</evidence>
<keyword evidence="10" id="KW-0539">Nucleus</keyword>
<dbReference type="InterPro" id="IPR007052">
    <property type="entry name" value="CS_dom"/>
</dbReference>
<keyword evidence="8" id="KW-0689">Ribosomal protein</keyword>
<evidence type="ECO:0000256" key="12">
    <source>
        <dbReference type="ARBA" id="ARBA00025145"/>
    </source>
</evidence>
<dbReference type="PROSITE" id="PS51203">
    <property type="entry name" value="CS"/>
    <property type="match status" value="1"/>
</dbReference>
<feature type="coiled-coil region" evidence="14">
    <location>
        <begin position="106"/>
        <end position="156"/>
    </location>
</feature>
<dbReference type="InterPro" id="IPR037893">
    <property type="entry name" value="CS_CacyBP"/>
</dbReference>
<dbReference type="GO" id="GO:0003735">
    <property type="term" value="F:structural constituent of ribosome"/>
    <property type="evidence" value="ECO:0007669"/>
    <property type="project" value="InterPro"/>
</dbReference>
<comment type="function">
    <text evidence="12">May be involved in calcium-dependent ubiquitination and subsequent proteasomal degradation of target proteins. Probably serves as a molecular bridge in ubiquitin E3 complexes. Participates in the ubiquitin-mediated degradation of beta-catenin (CTNNB1).</text>
</comment>
<dbReference type="SUPFAM" id="SSF49764">
    <property type="entry name" value="HSP20-like chaperones"/>
    <property type="match status" value="1"/>
</dbReference>
<evidence type="ECO:0000256" key="5">
    <source>
        <dbReference type="ARBA" id="ARBA00022490"/>
    </source>
</evidence>
<dbReference type="GO" id="GO:0005634">
    <property type="term" value="C:nucleus"/>
    <property type="evidence" value="ECO:0007669"/>
    <property type="project" value="UniProtKB-SubCell"/>
</dbReference>
<keyword evidence="7" id="KW-0833">Ubl conjugation pathway</keyword>
<dbReference type="GO" id="GO:0006412">
    <property type="term" value="P:translation"/>
    <property type="evidence" value="ECO:0007669"/>
    <property type="project" value="InterPro"/>
</dbReference>
<accession>A0A8J7P850</accession>
<evidence type="ECO:0000256" key="4">
    <source>
        <dbReference type="ARBA" id="ARBA00015702"/>
    </source>
</evidence>
<protein>
    <recommendedName>
        <fullName evidence="4">Calcyclin-binding protein</fullName>
    </recommendedName>
    <alternativeName>
        <fullName evidence="13">28S ribosomal protein S14, mitochondrial</fullName>
    </alternativeName>
</protein>
<dbReference type="InterPro" id="IPR001209">
    <property type="entry name" value="Ribosomal_uS14"/>
</dbReference>
<dbReference type="FunFam" id="4.10.860.10:FF:000006">
    <property type="entry name" value="calcyclin-binding protein-like"/>
    <property type="match status" value="1"/>
</dbReference>
<dbReference type="PANTHER" id="PTHR13164:SF3">
    <property type="entry name" value="CALCYCLIN-BINDING PROTEIN"/>
    <property type="match status" value="1"/>
</dbReference>
<dbReference type="PANTHER" id="PTHR13164">
    <property type="entry name" value="CALICYLIN BINDING PROTEIN"/>
    <property type="match status" value="1"/>
</dbReference>
<proteinExistence type="inferred from homology"/>
<keyword evidence="6" id="KW-0597">Phosphoprotein</keyword>
<evidence type="ECO:0000256" key="2">
    <source>
        <dbReference type="ARBA" id="ARBA00004496"/>
    </source>
</evidence>
<evidence type="ECO:0000256" key="8">
    <source>
        <dbReference type="ARBA" id="ARBA00022980"/>
    </source>
</evidence>
<dbReference type="Gene3D" id="2.60.40.790">
    <property type="match status" value="1"/>
</dbReference>
<feature type="non-terminal residue" evidence="17">
    <location>
        <position position="1"/>
    </location>
</feature>
<keyword evidence="9" id="KW-0007">Acetylation</keyword>
<dbReference type="PROSITE" id="PS51048">
    <property type="entry name" value="SGS"/>
    <property type="match status" value="1"/>
</dbReference>
<comment type="caution">
    <text evidence="17">The sequence shown here is derived from an EMBL/GenBank/DDBJ whole genome shotgun (WGS) entry which is preliminary data.</text>
</comment>
<dbReference type="FunFam" id="2.60.40.790:FF:000006">
    <property type="entry name" value="calcyclin-binding protein-like"/>
    <property type="match status" value="1"/>
</dbReference>
<gene>
    <name evidence="17" type="primary">Cacybp</name>
    <name evidence="17" type="ORF">GTO95_0000297</name>
</gene>
<evidence type="ECO:0000256" key="3">
    <source>
        <dbReference type="ARBA" id="ARBA00009083"/>
    </source>
</evidence>
<dbReference type="SUPFAM" id="SSF140106">
    <property type="entry name" value="Calcyclin-binding protein-like"/>
    <property type="match status" value="1"/>
</dbReference>
<name>A0A8J7P850_ATRSP</name>
<dbReference type="FunFam" id="1.10.287.1480:FF:000001">
    <property type="entry name" value="30S ribosomal protein S14"/>
    <property type="match status" value="1"/>
</dbReference>
<feature type="non-terminal residue" evidence="17">
    <location>
        <position position="326"/>
    </location>
</feature>
<comment type="subcellular location">
    <subcellularLocation>
        <location evidence="2">Cytoplasm</location>
    </subcellularLocation>
    <subcellularLocation>
        <location evidence="1">Nucleus</location>
    </subcellularLocation>
</comment>
<dbReference type="EMBL" id="JAAWVO010075422">
    <property type="protein sequence ID" value="MBN3325390.1"/>
    <property type="molecule type" value="Genomic_DNA"/>
</dbReference>
<dbReference type="GO" id="GO:0005737">
    <property type="term" value="C:cytoplasm"/>
    <property type="evidence" value="ECO:0007669"/>
    <property type="project" value="UniProtKB-SubCell"/>
</dbReference>
<evidence type="ECO:0000259" key="16">
    <source>
        <dbReference type="PROSITE" id="PS51203"/>
    </source>
</evidence>
<evidence type="ECO:0000259" key="15">
    <source>
        <dbReference type="PROSITE" id="PS51048"/>
    </source>
</evidence>
<sequence>VFRFFSSCQTLRSSRGNVEQARGYYVDWRMLRDVKRRQMAFEYANDRLRINAIRKNTILPKELQEVADKEIAALPRDSCPVRIRNRCVMTSRPRGVKRRWRLSRIISQLESDLKEVKSLLEIAERKRVQDVLTAEQKKLEREITAKQQQLNKKEGSDSDKAVPSAAKGYTVKINNYGWDQSDKFIKIYITLKGVHKISTENIEASFTERSFVLLVKDLEGMNYQMTVNNLLQPIDIQESCRKVKTDMVLVMCKKKSSKKWECLTQVEKQTKDKEKPSFDENADPSEGLMSMLKKIYSEGDDEMKRTINKAWAESQEKKARGEDMEL</sequence>
<keyword evidence="18" id="KW-1185">Reference proteome</keyword>
<evidence type="ECO:0000256" key="1">
    <source>
        <dbReference type="ARBA" id="ARBA00004123"/>
    </source>
</evidence>
<dbReference type="InterPro" id="IPR007699">
    <property type="entry name" value="SGS_dom"/>
</dbReference>
<dbReference type="InterPro" id="IPR015120">
    <property type="entry name" value="Siah-Interact_N"/>
</dbReference>
<evidence type="ECO:0000313" key="18">
    <source>
        <dbReference type="Proteomes" id="UP000736164"/>
    </source>
</evidence>
<evidence type="ECO:0000256" key="9">
    <source>
        <dbReference type="ARBA" id="ARBA00022990"/>
    </source>
</evidence>
<keyword evidence="5" id="KW-0963">Cytoplasm</keyword>
<evidence type="ECO:0000313" key="17">
    <source>
        <dbReference type="EMBL" id="MBN3325390.1"/>
    </source>
</evidence>
<keyword evidence="11" id="KW-0687">Ribonucleoprotein</keyword>
<dbReference type="GO" id="GO:0031625">
    <property type="term" value="F:ubiquitin protein ligase binding"/>
    <property type="evidence" value="ECO:0007669"/>
    <property type="project" value="InterPro"/>
</dbReference>
<dbReference type="GO" id="GO:0005840">
    <property type="term" value="C:ribosome"/>
    <property type="evidence" value="ECO:0007669"/>
    <property type="project" value="UniProtKB-KW"/>
</dbReference>
<feature type="domain" description="CS" evidence="16">
    <location>
        <begin position="171"/>
        <end position="264"/>
    </location>
</feature>
<evidence type="ECO:0000256" key="11">
    <source>
        <dbReference type="ARBA" id="ARBA00023274"/>
    </source>
</evidence>
<reference evidence="17" key="1">
    <citation type="journal article" date="2021" name="Cell">
        <title>Tracing the genetic footprints of vertebrate landing in non-teleost ray-finned fishes.</title>
        <authorList>
            <person name="Bi X."/>
            <person name="Wang K."/>
            <person name="Yang L."/>
            <person name="Pan H."/>
            <person name="Jiang H."/>
            <person name="Wei Q."/>
            <person name="Fang M."/>
            <person name="Yu H."/>
            <person name="Zhu C."/>
            <person name="Cai Y."/>
            <person name="He Y."/>
            <person name="Gan X."/>
            <person name="Zeng H."/>
            <person name="Yu D."/>
            <person name="Zhu Y."/>
            <person name="Jiang H."/>
            <person name="Qiu Q."/>
            <person name="Yang H."/>
            <person name="Zhang Y.E."/>
            <person name="Wang W."/>
            <person name="Zhu M."/>
            <person name="He S."/>
            <person name="Zhang G."/>
        </authorList>
    </citation>
    <scope>NUCLEOTIDE SEQUENCE</scope>
    <source>
        <strain evidence="17">Allg_001</strain>
    </source>
</reference>
<dbReference type="InterPro" id="IPR052289">
    <property type="entry name" value="Calcyclin-binding_UBL-bridge"/>
</dbReference>
<dbReference type="Pfam" id="PF09032">
    <property type="entry name" value="Siah-Interact_N"/>
    <property type="match status" value="1"/>
</dbReference>
<organism evidence="17 18">
    <name type="scientific">Atractosteus spatula</name>
    <name type="common">Alligator gar</name>
    <name type="synonym">Lepisosteus spatula</name>
    <dbReference type="NCBI Taxonomy" id="7917"/>
    <lineage>
        <taxon>Eukaryota</taxon>
        <taxon>Metazoa</taxon>
        <taxon>Chordata</taxon>
        <taxon>Craniata</taxon>
        <taxon>Vertebrata</taxon>
        <taxon>Euteleostomi</taxon>
        <taxon>Actinopterygii</taxon>
        <taxon>Neopterygii</taxon>
        <taxon>Holostei</taxon>
        <taxon>Semionotiformes</taxon>
        <taxon>Lepisosteidae</taxon>
        <taxon>Atractosteus</taxon>
    </lineage>
</organism>
<evidence type="ECO:0000256" key="6">
    <source>
        <dbReference type="ARBA" id="ARBA00022553"/>
    </source>
</evidence>
<dbReference type="InterPro" id="IPR008978">
    <property type="entry name" value="HSP20-like_chaperone"/>
</dbReference>
<dbReference type="Gene3D" id="4.10.860.10">
    <property type="entry name" value="UVR domain"/>
    <property type="match status" value="1"/>
</dbReference>
<evidence type="ECO:0000256" key="10">
    <source>
        <dbReference type="ARBA" id="ARBA00023242"/>
    </source>
</evidence>
<dbReference type="InterPro" id="IPR037201">
    <property type="entry name" value="CacyBP_N"/>
</dbReference>
<dbReference type="GO" id="GO:0015631">
    <property type="term" value="F:tubulin binding"/>
    <property type="evidence" value="ECO:0007669"/>
    <property type="project" value="InterPro"/>
</dbReference>
<dbReference type="Pfam" id="PF00253">
    <property type="entry name" value="Ribosomal_S14"/>
    <property type="match status" value="1"/>
</dbReference>
<dbReference type="AlphaFoldDB" id="A0A8J7P850"/>
<dbReference type="GO" id="GO:0044548">
    <property type="term" value="F:S100 protein binding"/>
    <property type="evidence" value="ECO:0007669"/>
    <property type="project" value="InterPro"/>
</dbReference>
<dbReference type="Pfam" id="PF04969">
    <property type="entry name" value="CS"/>
    <property type="match status" value="1"/>
</dbReference>